<gene>
    <name evidence="1" type="ORF">MGL_3803</name>
</gene>
<evidence type="ECO:0000313" key="1">
    <source>
        <dbReference type="EMBL" id="EDP41801.1"/>
    </source>
</evidence>
<dbReference type="OrthoDB" id="3360377at2759"/>
<protein>
    <submittedName>
        <fullName evidence="1">Uncharacterized protein</fullName>
    </submittedName>
</protein>
<dbReference type="KEGG" id="mgl:MGL_3803"/>
<reference evidence="1 2" key="1">
    <citation type="journal article" date="2007" name="Proc. Natl. Acad. Sci. U.S.A.">
        <title>Dandruff-associated Malassezia genomes reveal convergent and divergent virulence traits shared with plant and human fungal pathogens.</title>
        <authorList>
            <person name="Xu J."/>
            <person name="Saunders C.W."/>
            <person name="Hu P."/>
            <person name="Grant R.A."/>
            <person name="Boekhout T."/>
            <person name="Kuramae E.E."/>
            <person name="Kronstad J.W."/>
            <person name="Deangelis Y.M."/>
            <person name="Reeder N.L."/>
            <person name="Johnstone K.R."/>
            <person name="Leland M."/>
            <person name="Fieno A.M."/>
            <person name="Begley W.M."/>
            <person name="Sun Y."/>
            <person name="Lacey M.P."/>
            <person name="Chaudhary T."/>
            <person name="Keough T."/>
            <person name="Chu L."/>
            <person name="Sears R."/>
            <person name="Yuan B."/>
            <person name="Dawson T.L.Jr."/>
        </authorList>
    </citation>
    <scope>NUCLEOTIDE SEQUENCE [LARGE SCALE GENOMIC DNA]</scope>
    <source>
        <strain evidence="2">ATCC MYA-4612 / CBS 7966</strain>
    </source>
</reference>
<evidence type="ECO:0000313" key="2">
    <source>
        <dbReference type="Proteomes" id="UP000008837"/>
    </source>
</evidence>
<dbReference type="InParanoid" id="A8QAP4"/>
<accession>A8QAP4</accession>
<sequence length="643" mass="72128">MLRHAGVVYARKASGPCRPYSALTAADFLRAQAARGANMEADPRGIDYDLFESPSPEYEREKRLAPAVSDTPAPVATMQRVIRQGDFLAASRLFEQLCELGTLLDMPLDEYAHAARWCAASGQVQQAVKFLHRVPSASTHSLDTSHQVAQTLLWLAQAHDHDVIEQAVLTAAKHGFARVLPHTLSAIYQGPFGGSPHRAQSLWCAVVDELRARDTDVEFLTHLYGRVVRAQVRGRHHMSIHDTLLGRRESGESVAERMQNTKLVARAVFPLDIRTEALLRGENVRPRRGARMSLRDRDRFSHHARAGDLARMRSVLLGVAGQGTMPSVEHVATLLCMAARHEHVDMPASDTKPAYRVSTGMYLRPLRRRLVSRFPGLWETATLRAREKEGDWLGALRLWQRRFEPIAGVRQAAVDELLAQHGASSDSLQRRTYAAAVARNSERRPGHERQARPRIMPTPYAVATVFRALVRGYGPQAKPLALMYASFVDRVMPGGPEASVACFEAFIAMSSRVDPKRFVSPRAERRHASQLPTMWTMLRDMQKAGLLPRSTTWTLFLQALARDRSRTKWHLVLRLLRAMNAQHDAPQALPRATPATYKGLLHVLMRVRSTGRIRWRRNKICALLARRRMYEASDPGPGSSPRP</sequence>
<proteinExistence type="predicted"/>
<comment type="caution">
    <text evidence="1">The sequence shown here is derived from an EMBL/GenBank/DDBJ whole genome shotgun (WGS) entry which is preliminary data.</text>
</comment>
<dbReference type="RefSeq" id="XP_001729015.1">
    <property type="nucleotide sequence ID" value="XM_001728963.1"/>
</dbReference>
<dbReference type="OMA" id="ANMEADP"/>
<dbReference type="VEuPathDB" id="FungiDB:MGL_3803"/>
<dbReference type="AlphaFoldDB" id="A8QAP4"/>
<dbReference type="Proteomes" id="UP000008837">
    <property type="component" value="Unassembled WGS sequence"/>
</dbReference>
<dbReference type="EMBL" id="AAYY01000015">
    <property type="protein sequence ID" value="EDP41801.1"/>
    <property type="molecule type" value="Genomic_DNA"/>
</dbReference>
<dbReference type="GeneID" id="5853322"/>
<keyword evidence="2" id="KW-1185">Reference proteome</keyword>
<organism evidence="1 2">
    <name type="scientific">Malassezia globosa (strain ATCC MYA-4612 / CBS 7966)</name>
    <name type="common">Dandruff-associated fungus</name>
    <dbReference type="NCBI Taxonomy" id="425265"/>
    <lineage>
        <taxon>Eukaryota</taxon>
        <taxon>Fungi</taxon>
        <taxon>Dikarya</taxon>
        <taxon>Basidiomycota</taxon>
        <taxon>Ustilaginomycotina</taxon>
        <taxon>Malasseziomycetes</taxon>
        <taxon>Malasseziales</taxon>
        <taxon>Malasseziaceae</taxon>
        <taxon>Malassezia</taxon>
    </lineage>
</organism>
<name>A8QAP4_MALGO</name>